<name>A0A0E9PHQ6_ANGAN</name>
<protein>
    <submittedName>
        <fullName evidence="1">Uncharacterized protein</fullName>
    </submittedName>
</protein>
<organism evidence="1">
    <name type="scientific">Anguilla anguilla</name>
    <name type="common">European freshwater eel</name>
    <name type="synonym">Muraena anguilla</name>
    <dbReference type="NCBI Taxonomy" id="7936"/>
    <lineage>
        <taxon>Eukaryota</taxon>
        <taxon>Metazoa</taxon>
        <taxon>Chordata</taxon>
        <taxon>Craniata</taxon>
        <taxon>Vertebrata</taxon>
        <taxon>Euteleostomi</taxon>
        <taxon>Actinopterygii</taxon>
        <taxon>Neopterygii</taxon>
        <taxon>Teleostei</taxon>
        <taxon>Anguilliformes</taxon>
        <taxon>Anguillidae</taxon>
        <taxon>Anguilla</taxon>
    </lineage>
</organism>
<accession>A0A0E9PHQ6</accession>
<dbReference type="AlphaFoldDB" id="A0A0E9PHQ6"/>
<sequence>MSQRNLSKVPNENTRLTSCKIMFHIHKQKHTLPHSQKFCTFQKNI</sequence>
<dbReference type="EMBL" id="GBXM01105214">
    <property type="protein sequence ID" value="JAH03363.1"/>
    <property type="molecule type" value="Transcribed_RNA"/>
</dbReference>
<evidence type="ECO:0000313" key="1">
    <source>
        <dbReference type="EMBL" id="JAH03363.1"/>
    </source>
</evidence>
<reference evidence="1" key="1">
    <citation type="submission" date="2014-11" db="EMBL/GenBank/DDBJ databases">
        <authorList>
            <person name="Amaro Gonzalez C."/>
        </authorList>
    </citation>
    <scope>NUCLEOTIDE SEQUENCE</scope>
</reference>
<reference evidence="1" key="2">
    <citation type="journal article" date="2015" name="Fish Shellfish Immunol.">
        <title>Early steps in the European eel (Anguilla anguilla)-Vibrio vulnificus interaction in the gills: Role of the RtxA13 toxin.</title>
        <authorList>
            <person name="Callol A."/>
            <person name="Pajuelo D."/>
            <person name="Ebbesson L."/>
            <person name="Teles M."/>
            <person name="MacKenzie S."/>
            <person name="Amaro C."/>
        </authorList>
    </citation>
    <scope>NUCLEOTIDE SEQUENCE</scope>
</reference>
<proteinExistence type="predicted"/>